<dbReference type="EMBL" id="NEDP02001195">
    <property type="protein sequence ID" value="OWF53879.1"/>
    <property type="molecule type" value="Genomic_DNA"/>
</dbReference>
<evidence type="ECO:0000256" key="1">
    <source>
        <dbReference type="ARBA" id="ARBA00004370"/>
    </source>
</evidence>
<evidence type="ECO:0000256" key="2">
    <source>
        <dbReference type="ARBA" id="ARBA00022692"/>
    </source>
</evidence>
<feature type="transmembrane region" description="Helical" evidence="5">
    <location>
        <begin position="96"/>
        <end position="122"/>
    </location>
</feature>
<dbReference type="AlphaFoldDB" id="A0A210QYQ4"/>
<keyword evidence="2 5" id="KW-0812">Transmembrane</keyword>
<evidence type="ECO:0000256" key="5">
    <source>
        <dbReference type="SAM" id="Phobius"/>
    </source>
</evidence>
<dbReference type="SUPFAM" id="SSF81321">
    <property type="entry name" value="Family A G protein-coupled receptor-like"/>
    <property type="match status" value="1"/>
</dbReference>
<dbReference type="Proteomes" id="UP000242188">
    <property type="component" value="Unassembled WGS sequence"/>
</dbReference>
<sequence length="432" mass="49238">MSEKRGYIVESPQEYENVSKIFSFPVAFCTSEFKGRRNIENCSSILYEYKVAGMPELKAFCEQQDEFHTSKICVGLIQFQAMVFNITQYFELSGELFFYAYVYPLVALLVLLSNVLLVLTLLRGRFSSAAHLLLVAIALMDTLTIVLPTPYLFYYLTLGNYLSYISYNNCVAIAAILMYASPICHGISVWLNFGLALQRYSLLWTHTYINSSLLRRRFCVIFILVIIPGVSAVFLPGILTLPDYPVVYVYSSNDEEIMTTLKTPLMNMDTQLRLAQVYLARCFFVQVIPCMGMLTFCVEIAVKYKSVVKAHSKMTTNERGSGDWENSQTLNLVFMYMLAMFLVAEVPVAGVAFTAAMAAVNNGRIDDNVRLVAFITNIIILFTSPLNLLVYTYQGDWFRHNLKQLLSWKCRRPRQESRLEGSTQSRTIDCEE</sequence>
<keyword evidence="3 5" id="KW-1133">Transmembrane helix</keyword>
<feature type="transmembrane region" description="Helical" evidence="5">
    <location>
        <begin position="333"/>
        <end position="359"/>
    </location>
</feature>
<dbReference type="InterPro" id="IPR000276">
    <property type="entry name" value="GPCR_Rhodpsn"/>
</dbReference>
<keyword evidence="4 5" id="KW-0472">Membrane</keyword>
<feature type="transmembrane region" description="Helical" evidence="5">
    <location>
        <begin position="371"/>
        <end position="393"/>
    </location>
</feature>
<comment type="subcellular location">
    <subcellularLocation>
        <location evidence="1">Membrane</location>
    </subcellularLocation>
</comment>
<dbReference type="PROSITE" id="PS50262">
    <property type="entry name" value="G_PROTEIN_RECEP_F1_2"/>
    <property type="match status" value="1"/>
</dbReference>
<dbReference type="GO" id="GO:0016020">
    <property type="term" value="C:membrane"/>
    <property type="evidence" value="ECO:0007669"/>
    <property type="project" value="UniProtKB-SubCell"/>
</dbReference>
<evidence type="ECO:0000313" key="7">
    <source>
        <dbReference type="EMBL" id="OWF53879.1"/>
    </source>
</evidence>
<dbReference type="GO" id="GO:0004930">
    <property type="term" value="F:G protein-coupled receptor activity"/>
    <property type="evidence" value="ECO:0007669"/>
    <property type="project" value="InterPro"/>
</dbReference>
<evidence type="ECO:0000259" key="6">
    <source>
        <dbReference type="PROSITE" id="PS50262"/>
    </source>
</evidence>
<feature type="transmembrane region" description="Helical" evidence="5">
    <location>
        <begin position="218"/>
        <end position="239"/>
    </location>
</feature>
<gene>
    <name evidence="7" type="ORF">KP79_PYT00390</name>
</gene>
<dbReference type="PANTHER" id="PTHR47023:SF1">
    <property type="entry name" value="SEX PEPTIDE RECEPTOR"/>
    <property type="match status" value="1"/>
</dbReference>
<feature type="domain" description="G-protein coupled receptors family 1 profile" evidence="6">
    <location>
        <begin position="113"/>
        <end position="391"/>
    </location>
</feature>
<proteinExistence type="predicted"/>
<accession>A0A210QYQ4</accession>
<dbReference type="Gene3D" id="1.20.1070.10">
    <property type="entry name" value="Rhodopsin 7-helix transmembrane proteins"/>
    <property type="match status" value="1"/>
</dbReference>
<evidence type="ECO:0000256" key="3">
    <source>
        <dbReference type="ARBA" id="ARBA00022989"/>
    </source>
</evidence>
<feature type="transmembrane region" description="Helical" evidence="5">
    <location>
        <begin position="129"/>
        <end position="151"/>
    </location>
</feature>
<reference evidence="7 8" key="1">
    <citation type="journal article" date="2017" name="Nat. Ecol. Evol.">
        <title>Scallop genome provides insights into evolution of bilaterian karyotype and development.</title>
        <authorList>
            <person name="Wang S."/>
            <person name="Zhang J."/>
            <person name="Jiao W."/>
            <person name="Li J."/>
            <person name="Xun X."/>
            <person name="Sun Y."/>
            <person name="Guo X."/>
            <person name="Huan P."/>
            <person name="Dong B."/>
            <person name="Zhang L."/>
            <person name="Hu X."/>
            <person name="Sun X."/>
            <person name="Wang J."/>
            <person name="Zhao C."/>
            <person name="Wang Y."/>
            <person name="Wang D."/>
            <person name="Huang X."/>
            <person name="Wang R."/>
            <person name="Lv J."/>
            <person name="Li Y."/>
            <person name="Zhang Z."/>
            <person name="Liu B."/>
            <person name="Lu W."/>
            <person name="Hui Y."/>
            <person name="Liang J."/>
            <person name="Zhou Z."/>
            <person name="Hou R."/>
            <person name="Li X."/>
            <person name="Liu Y."/>
            <person name="Li H."/>
            <person name="Ning X."/>
            <person name="Lin Y."/>
            <person name="Zhao L."/>
            <person name="Xing Q."/>
            <person name="Dou J."/>
            <person name="Li Y."/>
            <person name="Mao J."/>
            <person name="Guo H."/>
            <person name="Dou H."/>
            <person name="Li T."/>
            <person name="Mu C."/>
            <person name="Jiang W."/>
            <person name="Fu Q."/>
            <person name="Fu X."/>
            <person name="Miao Y."/>
            <person name="Liu J."/>
            <person name="Yu Q."/>
            <person name="Li R."/>
            <person name="Liao H."/>
            <person name="Li X."/>
            <person name="Kong Y."/>
            <person name="Jiang Z."/>
            <person name="Chourrout D."/>
            <person name="Li R."/>
            <person name="Bao Z."/>
        </authorList>
    </citation>
    <scope>NUCLEOTIDE SEQUENCE [LARGE SCALE GENOMIC DNA]</scope>
    <source>
        <strain evidence="7 8">PY_sf001</strain>
    </source>
</reference>
<keyword evidence="8" id="KW-1185">Reference proteome</keyword>
<name>A0A210QYQ4_MIZYE</name>
<dbReference type="PANTHER" id="PTHR47023">
    <property type="entry name" value="SEX PEPTIDE RECEPTOR"/>
    <property type="match status" value="1"/>
</dbReference>
<protein>
    <recommendedName>
        <fullName evidence="6">G-protein coupled receptors family 1 profile domain-containing protein</fullName>
    </recommendedName>
</protein>
<dbReference type="InterPro" id="IPR053071">
    <property type="entry name" value="GPCR1-related_rcpt"/>
</dbReference>
<feature type="transmembrane region" description="Helical" evidence="5">
    <location>
        <begin position="171"/>
        <end position="197"/>
    </location>
</feature>
<evidence type="ECO:0000313" key="8">
    <source>
        <dbReference type="Proteomes" id="UP000242188"/>
    </source>
</evidence>
<organism evidence="7 8">
    <name type="scientific">Mizuhopecten yessoensis</name>
    <name type="common">Japanese scallop</name>
    <name type="synonym">Patinopecten yessoensis</name>
    <dbReference type="NCBI Taxonomy" id="6573"/>
    <lineage>
        <taxon>Eukaryota</taxon>
        <taxon>Metazoa</taxon>
        <taxon>Spiralia</taxon>
        <taxon>Lophotrochozoa</taxon>
        <taxon>Mollusca</taxon>
        <taxon>Bivalvia</taxon>
        <taxon>Autobranchia</taxon>
        <taxon>Pteriomorphia</taxon>
        <taxon>Pectinida</taxon>
        <taxon>Pectinoidea</taxon>
        <taxon>Pectinidae</taxon>
        <taxon>Mizuhopecten</taxon>
    </lineage>
</organism>
<dbReference type="InterPro" id="IPR017452">
    <property type="entry name" value="GPCR_Rhodpsn_7TM"/>
</dbReference>
<evidence type="ECO:0000256" key="4">
    <source>
        <dbReference type="ARBA" id="ARBA00023136"/>
    </source>
</evidence>
<dbReference type="OrthoDB" id="10423616at2759"/>
<dbReference type="PRINTS" id="PR00237">
    <property type="entry name" value="GPCRRHODOPSN"/>
</dbReference>
<comment type="caution">
    <text evidence="7">The sequence shown here is derived from an EMBL/GenBank/DDBJ whole genome shotgun (WGS) entry which is preliminary data.</text>
</comment>
<feature type="transmembrane region" description="Helical" evidence="5">
    <location>
        <begin position="278"/>
        <end position="302"/>
    </location>
</feature>